<dbReference type="PROSITE" id="PS50911">
    <property type="entry name" value="CHAP"/>
    <property type="match status" value="1"/>
</dbReference>
<reference evidence="4 5" key="1">
    <citation type="submission" date="2016-10" db="EMBL/GenBank/DDBJ databases">
        <authorList>
            <person name="de Groot N.N."/>
        </authorList>
    </citation>
    <scope>NUCLEOTIDE SEQUENCE [LARGE SCALE GENOMIC DNA]</scope>
    <source>
        <strain evidence="4 5">DSM 45610</strain>
    </source>
</reference>
<gene>
    <name evidence="4" type="ORF">SAMN05444487_103226</name>
</gene>
<dbReference type="InterPro" id="IPR007921">
    <property type="entry name" value="CHAP_dom"/>
</dbReference>
<organism evidence="4 5">
    <name type="scientific">Marininema mesophilum</name>
    <dbReference type="NCBI Taxonomy" id="1048340"/>
    <lineage>
        <taxon>Bacteria</taxon>
        <taxon>Bacillati</taxon>
        <taxon>Bacillota</taxon>
        <taxon>Bacilli</taxon>
        <taxon>Bacillales</taxon>
        <taxon>Thermoactinomycetaceae</taxon>
        <taxon>Marininema</taxon>
    </lineage>
</organism>
<keyword evidence="2" id="KW-0175">Coiled coil</keyword>
<evidence type="ECO:0000313" key="5">
    <source>
        <dbReference type="Proteomes" id="UP000198534"/>
    </source>
</evidence>
<evidence type="ECO:0000259" key="3">
    <source>
        <dbReference type="PROSITE" id="PS50911"/>
    </source>
</evidence>
<dbReference type="Proteomes" id="UP000198534">
    <property type="component" value="Unassembled WGS sequence"/>
</dbReference>
<dbReference type="Gene3D" id="3.90.1720.10">
    <property type="entry name" value="endopeptidase domain like (from Nostoc punctiforme)"/>
    <property type="match status" value="1"/>
</dbReference>
<evidence type="ECO:0000256" key="2">
    <source>
        <dbReference type="SAM" id="Coils"/>
    </source>
</evidence>
<feature type="coiled-coil region" evidence="2">
    <location>
        <begin position="43"/>
        <end position="98"/>
    </location>
</feature>
<evidence type="ECO:0000313" key="4">
    <source>
        <dbReference type="EMBL" id="SDW46436.1"/>
    </source>
</evidence>
<dbReference type="InterPro" id="IPR057309">
    <property type="entry name" value="PcsB_CC"/>
</dbReference>
<keyword evidence="1" id="KW-0732">Signal</keyword>
<evidence type="ECO:0000256" key="1">
    <source>
        <dbReference type="ARBA" id="ARBA00022729"/>
    </source>
</evidence>
<name>A0A1H2TR88_9BACL</name>
<dbReference type="Gene3D" id="6.10.250.3150">
    <property type="match status" value="1"/>
</dbReference>
<dbReference type="SUPFAM" id="SSF54001">
    <property type="entry name" value="Cysteine proteinases"/>
    <property type="match status" value="1"/>
</dbReference>
<dbReference type="Pfam" id="PF05257">
    <property type="entry name" value="CHAP"/>
    <property type="match status" value="1"/>
</dbReference>
<dbReference type="InterPro" id="IPR038765">
    <property type="entry name" value="Papain-like_cys_pep_sf"/>
</dbReference>
<dbReference type="RefSeq" id="WP_091736930.1">
    <property type="nucleotide sequence ID" value="NZ_FNNQ01000003.1"/>
</dbReference>
<feature type="coiled-coil region" evidence="2">
    <location>
        <begin position="180"/>
        <end position="214"/>
    </location>
</feature>
<protein>
    <submittedName>
        <fullName evidence="4">CHAP domain-containing protein</fullName>
    </submittedName>
</protein>
<accession>A0A1H2TR88</accession>
<dbReference type="Pfam" id="PF24568">
    <property type="entry name" value="CC_PcsB"/>
    <property type="match status" value="1"/>
</dbReference>
<feature type="domain" description="Peptidase C51" evidence="3">
    <location>
        <begin position="221"/>
        <end position="352"/>
    </location>
</feature>
<dbReference type="EMBL" id="FNNQ01000003">
    <property type="protein sequence ID" value="SDW46436.1"/>
    <property type="molecule type" value="Genomic_DNA"/>
</dbReference>
<proteinExistence type="predicted"/>
<sequence>MVLMPHERGLRFWLAVLLTAILLVGVLQPSPVYGAGGGKKKDLEDIRDKKGKVQDELNKLRKKIAKPKKEVTKIEKDIEKTNRLIADVEKQQKENKKKRDYYEGLFKDRFRVIFQNGDMGNMRTLLQSGSITEFFERFQTLRLILARDQTLMNQFLKVENEKKKLVSKYKGLADKQQKQAEKARKIYVSVQKDIDEAKKKLSKISDKEDSIKEALQRLTLVDASLYPFKYASTSGVDAWGFYNRQCTSFVAWRMNQHGKKFSNMMRGGRWGDATNWDNNASNLGYSVNRTPKVGAIAQWDAGDNASRFGHVAFVKEVKGSKITIEEYNYNPRYGFSTRTIPASSVGNFIHFY</sequence>
<keyword evidence="5" id="KW-1185">Reference proteome</keyword>
<dbReference type="OrthoDB" id="2389353at2"/>
<dbReference type="AlphaFoldDB" id="A0A1H2TR88"/>